<evidence type="ECO:0000256" key="1">
    <source>
        <dbReference type="SAM" id="MobiDB-lite"/>
    </source>
</evidence>
<feature type="region of interest" description="Disordered" evidence="1">
    <location>
        <begin position="246"/>
        <end position="269"/>
    </location>
</feature>
<name>A0A1N5VN49_9ACTN</name>
<reference evidence="4" key="1">
    <citation type="submission" date="2016-12" db="EMBL/GenBank/DDBJ databases">
        <authorList>
            <person name="Varghese N."/>
            <person name="Submissions S."/>
        </authorList>
    </citation>
    <scope>NUCLEOTIDE SEQUENCE [LARGE SCALE GENOMIC DNA]</scope>
    <source>
        <strain evidence="4">DSM 45599</strain>
    </source>
</reference>
<keyword evidence="2" id="KW-0472">Membrane</keyword>
<organism evidence="3 4">
    <name type="scientific">Micromonospora cremea</name>
    <dbReference type="NCBI Taxonomy" id="709881"/>
    <lineage>
        <taxon>Bacteria</taxon>
        <taxon>Bacillati</taxon>
        <taxon>Actinomycetota</taxon>
        <taxon>Actinomycetes</taxon>
        <taxon>Micromonosporales</taxon>
        <taxon>Micromonosporaceae</taxon>
        <taxon>Micromonospora</taxon>
    </lineage>
</organism>
<dbReference type="OrthoDB" id="3405601at2"/>
<protein>
    <submittedName>
        <fullName evidence="3">Uncharacterized protein</fullName>
    </submittedName>
</protein>
<dbReference type="RefSeq" id="WP_074310283.1">
    <property type="nucleotide sequence ID" value="NZ_FSQT01000001.1"/>
</dbReference>
<accession>A0A1N5VN49</accession>
<gene>
    <name evidence="3" type="ORF">SAMN04489832_1750</name>
</gene>
<dbReference type="EMBL" id="FSQT01000001">
    <property type="protein sequence ID" value="SIM74382.1"/>
    <property type="molecule type" value="Genomic_DNA"/>
</dbReference>
<feature type="transmembrane region" description="Helical" evidence="2">
    <location>
        <begin position="115"/>
        <end position="137"/>
    </location>
</feature>
<evidence type="ECO:0000313" key="4">
    <source>
        <dbReference type="Proteomes" id="UP000185124"/>
    </source>
</evidence>
<keyword evidence="2" id="KW-0812">Transmembrane</keyword>
<feature type="region of interest" description="Disordered" evidence="1">
    <location>
        <begin position="1"/>
        <end position="58"/>
    </location>
</feature>
<keyword evidence="2" id="KW-1133">Transmembrane helix</keyword>
<proteinExistence type="predicted"/>
<dbReference type="STRING" id="709881.SAMN04489832_1750"/>
<feature type="compositionally biased region" description="Low complexity" evidence="1">
    <location>
        <begin position="173"/>
        <end position="194"/>
    </location>
</feature>
<feature type="compositionally biased region" description="Basic and acidic residues" evidence="1">
    <location>
        <begin position="1"/>
        <end position="15"/>
    </location>
</feature>
<sequence>MNPNPSDRRAERAETEPLLDATRAGAPDAAPDGVRASTPADPDAAAAQIRASTPADADVNAADPLARLLAAAAGPARPGELAGEEAALAAFRAARANPAPTAARRPHRRRLTTSAVAWIGALAATATAGAAFAAVTLDRAPDPVPVTPSSPSPTPSDVEATPSVDRTAAPSRSTPGTPSVTGSPSATGTPSAGAATVGQLRGLCHAWQAKNPEQRDGALGTPAFQELVTAAGGAGEVEAYCQRLAPEAKPSTSAKVKASHPATGRPAPE</sequence>
<feature type="compositionally biased region" description="Pro residues" evidence="1">
    <location>
        <begin position="142"/>
        <end position="154"/>
    </location>
</feature>
<dbReference type="AlphaFoldDB" id="A0A1N5VN49"/>
<evidence type="ECO:0000313" key="3">
    <source>
        <dbReference type="EMBL" id="SIM74382.1"/>
    </source>
</evidence>
<feature type="region of interest" description="Disordered" evidence="1">
    <location>
        <begin position="142"/>
        <end position="194"/>
    </location>
</feature>
<keyword evidence="4" id="KW-1185">Reference proteome</keyword>
<evidence type="ECO:0000256" key="2">
    <source>
        <dbReference type="SAM" id="Phobius"/>
    </source>
</evidence>
<dbReference type="Proteomes" id="UP000185124">
    <property type="component" value="Unassembled WGS sequence"/>
</dbReference>